<evidence type="ECO:0000256" key="1">
    <source>
        <dbReference type="SAM" id="MobiDB-lite"/>
    </source>
</evidence>
<organism evidence="3 4">
    <name type="scientific">Candidatus Lambdaproteobacteria bacterium RIFOXYD2_FULL_50_16</name>
    <dbReference type="NCBI Taxonomy" id="1817772"/>
    <lineage>
        <taxon>Bacteria</taxon>
        <taxon>Pseudomonadati</taxon>
        <taxon>Pseudomonadota</taxon>
        <taxon>Candidatus Lambdaproteobacteria</taxon>
    </lineage>
</organism>
<dbReference type="Proteomes" id="UP000178449">
    <property type="component" value="Unassembled WGS sequence"/>
</dbReference>
<protein>
    <submittedName>
        <fullName evidence="3">Uncharacterized protein</fullName>
    </submittedName>
</protein>
<name>A0A1F6GAA6_9PROT</name>
<feature type="region of interest" description="Disordered" evidence="1">
    <location>
        <begin position="1"/>
        <end position="23"/>
    </location>
</feature>
<evidence type="ECO:0000256" key="2">
    <source>
        <dbReference type="SAM" id="Phobius"/>
    </source>
</evidence>
<feature type="compositionally biased region" description="Polar residues" evidence="1">
    <location>
        <begin position="7"/>
        <end position="23"/>
    </location>
</feature>
<feature type="transmembrane region" description="Helical" evidence="2">
    <location>
        <begin position="33"/>
        <end position="53"/>
    </location>
</feature>
<keyword evidence="2" id="KW-0472">Membrane</keyword>
<reference evidence="3 4" key="1">
    <citation type="journal article" date="2016" name="Nat. Commun.">
        <title>Thousands of microbial genomes shed light on interconnected biogeochemical processes in an aquifer system.</title>
        <authorList>
            <person name="Anantharaman K."/>
            <person name="Brown C.T."/>
            <person name="Hug L.A."/>
            <person name="Sharon I."/>
            <person name="Castelle C.J."/>
            <person name="Probst A.J."/>
            <person name="Thomas B.C."/>
            <person name="Singh A."/>
            <person name="Wilkins M.J."/>
            <person name="Karaoz U."/>
            <person name="Brodie E.L."/>
            <person name="Williams K.H."/>
            <person name="Hubbard S.S."/>
            <person name="Banfield J.F."/>
        </authorList>
    </citation>
    <scope>NUCLEOTIDE SEQUENCE [LARGE SCALE GENOMIC DNA]</scope>
</reference>
<dbReference type="AlphaFoldDB" id="A0A1F6GAA6"/>
<evidence type="ECO:0000313" key="4">
    <source>
        <dbReference type="Proteomes" id="UP000178449"/>
    </source>
</evidence>
<evidence type="ECO:0000313" key="3">
    <source>
        <dbReference type="EMBL" id="OGG95009.1"/>
    </source>
</evidence>
<keyword evidence="2" id="KW-0812">Transmembrane</keyword>
<gene>
    <name evidence="3" type="ORF">A2527_12615</name>
</gene>
<keyword evidence="2" id="KW-1133">Transmembrane helix</keyword>
<dbReference type="STRING" id="1817772.A2527_12615"/>
<accession>A0A1F6GAA6</accession>
<proteinExistence type="predicted"/>
<comment type="caution">
    <text evidence="3">The sequence shown here is derived from an EMBL/GenBank/DDBJ whole genome shotgun (WGS) entry which is preliminary data.</text>
</comment>
<sequence>MGLGGARNTSSSTPAANRQGSQFSAQDRKGLKIAGVSIAIMIGLGGLAIYLAGPKPDPETLCPEDRPLVAHTVVLVDKTDPLTEGQFRYLKEKILGARDRLVQFEKFSIFVLDDKNYMSPEPLFSKCNPGRGDEANPFYQNPRKIQKKFDAFFEQPLEDTLKDLKSVGVASRSPIMEMIREISYRKDFSNQVPERRMILVSDLMENMPDHYTQYAGTINYEFFTEQPYAGELKANLSQVKVDIGYLMRNGMGLQTNDHVLFWYKYLAAQGASVSGIRKVR</sequence>
<dbReference type="EMBL" id="MFNE01000029">
    <property type="protein sequence ID" value="OGG95009.1"/>
    <property type="molecule type" value="Genomic_DNA"/>
</dbReference>